<evidence type="ECO:0000259" key="10">
    <source>
        <dbReference type="PROSITE" id="PS50109"/>
    </source>
</evidence>
<feature type="transmembrane region" description="Helical" evidence="9">
    <location>
        <begin position="146"/>
        <end position="164"/>
    </location>
</feature>
<feature type="transmembrane region" description="Helical" evidence="9">
    <location>
        <begin position="114"/>
        <end position="134"/>
    </location>
</feature>
<dbReference type="InterPro" id="IPR036890">
    <property type="entry name" value="HATPase_C_sf"/>
</dbReference>
<dbReference type="EC" id="2.7.13.3" evidence="2"/>
<keyword evidence="8" id="KW-0902">Two-component regulatory system</keyword>
<dbReference type="SUPFAM" id="SSF47384">
    <property type="entry name" value="Homodimeric domain of signal transducing histidine kinase"/>
    <property type="match status" value="1"/>
</dbReference>
<evidence type="ECO:0000256" key="8">
    <source>
        <dbReference type="ARBA" id="ARBA00023012"/>
    </source>
</evidence>
<dbReference type="GO" id="GO:0004673">
    <property type="term" value="F:protein histidine kinase activity"/>
    <property type="evidence" value="ECO:0007669"/>
    <property type="project" value="UniProtKB-EC"/>
</dbReference>
<evidence type="ECO:0000313" key="11">
    <source>
        <dbReference type="EMBL" id="MBA9026327.1"/>
    </source>
</evidence>
<feature type="transmembrane region" description="Helical" evidence="9">
    <location>
        <begin position="12"/>
        <end position="34"/>
    </location>
</feature>
<dbReference type="SUPFAM" id="SSF55874">
    <property type="entry name" value="ATPase domain of HSP90 chaperone/DNA topoisomerase II/histidine kinase"/>
    <property type="match status" value="1"/>
</dbReference>
<accession>A0ABR6CMR9</accession>
<feature type="transmembrane region" description="Helical" evidence="9">
    <location>
        <begin position="66"/>
        <end position="84"/>
    </location>
</feature>
<dbReference type="InterPro" id="IPR036097">
    <property type="entry name" value="HisK_dim/P_sf"/>
</dbReference>
<dbReference type="Pfam" id="PF00512">
    <property type="entry name" value="HisKA"/>
    <property type="match status" value="1"/>
</dbReference>
<dbReference type="EMBL" id="JACJHX010000004">
    <property type="protein sequence ID" value="MBA9026327.1"/>
    <property type="molecule type" value="Genomic_DNA"/>
</dbReference>
<dbReference type="PANTHER" id="PTHR43065">
    <property type="entry name" value="SENSOR HISTIDINE KINASE"/>
    <property type="match status" value="1"/>
</dbReference>
<dbReference type="InterPro" id="IPR003594">
    <property type="entry name" value="HATPase_dom"/>
</dbReference>
<proteinExistence type="predicted"/>
<keyword evidence="7" id="KW-0067">ATP-binding</keyword>
<keyword evidence="4 11" id="KW-0808">Transferase</keyword>
<dbReference type="Gene3D" id="1.10.287.130">
    <property type="match status" value="1"/>
</dbReference>
<evidence type="ECO:0000256" key="2">
    <source>
        <dbReference type="ARBA" id="ARBA00012438"/>
    </source>
</evidence>
<evidence type="ECO:0000256" key="3">
    <source>
        <dbReference type="ARBA" id="ARBA00022553"/>
    </source>
</evidence>
<keyword evidence="9" id="KW-0472">Membrane</keyword>
<dbReference type="RefSeq" id="WP_182502218.1">
    <property type="nucleotide sequence ID" value="NZ_JACJHX010000004.1"/>
</dbReference>
<reference evidence="11 12" key="1">
    <citation type="submission" date="2020-08" db="EMBL/GenBank/DDBJ databases">
        <title>Genomic Encyclopedia of Type Strains, Phase IV (KMG-IV): sequencing the most valuable type-strain genomes for metagenomic binning, comparative biology and taxonomic classification.</title>
        <authorList>
            <person name="Goeker M."/>
        </authorList>
    </citation>
    <scope>NUCLEOTIDE SEQUENCE [LARGE SCALE GENOMIC DNA]</scope>
    <source>
        <strain evidence="11 12">DSM 105481</strain>
    </source>
</reference>
<evidence type="ECO:0000256" key="4">
    <source>
        <dbReference type="ARBA" id="ARBA00022679"/>
    </source>
</evidence>
<evidence type="ECO:0000256" key="1">
    <source>
        <dbReference type="ARBA" id="ARBA00000085"/>
    </source>
</evidence>
<dbReference type="InterPro" id="IPR005467">
    <property type="entry name" value="His_kinase_dom"/>
</dbReference>
<dbReference type="PROSITE" id="PS50109">
    <property type="entry name" value="HIS_KIN"/>
    <property type="match status" value="1"/>
</dbReference>
<dbReference type="Pfam" id="PF02518">
    <property type="entry name" value="HATPase_c"/>
    <property type="match status" value="1"/>
</dbReference>
<comment type="catalytic activity">
    <reaction evidence="1">
        <text>ATP + protein L-histidine = ADP + protein N-phospho-L-histidine.</text>
        <dbReference type="EC" id="2.7.13.3"/>
    </reaction>
</comment>
<keyword evidence="9" id="KW-0812">Transmembrane</keyword>
<dbReference type="InterPro" id="IPR003661">
    <property type="entry name" value="HisK_dim/P_dom"/>
</dbReference>
<dbReference type="Proteomes" id="UP000626697">
    <property type="component" value="Unassembled WGS sequence"/>
</dbReference>
<dbReference type="SMART" id="SM00388">
    <property type="entry name" value="HisKA"/>
    <property type="match status" value="1"/>
</dbReference>
<gene>
    <name evidence="11" type="ORF">HNP81_001612</name>
</gene>
<evidence type="ECO:0000256" key="9">
    <source>
        <dbReference type="SAM" id="Phobius"/>
    </source>
</evidence>
<dbReference type="PANTHER" id="PTHR43065:SF46">
    <property type="entry name" value="C4-DICARBOXYLATE TRANSPORT SENSOR PROTEIN DCTB"/>
    <property type="match status" value="1"/>
</dbReference>
<name>A0ABR6CMR9_9BACI</name>
<evidence type="ECO:0000256" key="7">
    <source>
        <dbReference type="ARBA" id="ARBA00022840"/>
    </source>
</evidence>
<dbReference type="CDD" id="cd00082">
    <property type="entry name" value="HisKA"/>
    <property type="match status" value="1"/>
</dbReference>
<evidence type="ECO:0000256" key="6">
    <source>
        <dbReference type="ARBA" id="ARBA00022777"/>
    </source>
</evidence>
<dbReference type="PRINTS" id="PR00344">
    <property type="entry name" value="BCTRLSENSOR"/>
</dbReference>
<evidence type="ECO:0000256" key="5">
    <source>
        <dbReference type="ARBA" id="ARBA00022741"/>
    </source>
</evidence>
<dbReference type="InterPro" id="IPR004358">
    <property type="entry name" value="Sig_transdc_His_kin-like_C"/>
</dbReference>
<protein>
    <recommendedName>
        <fullName evidence="2">histidine kinase</fullName>
        <ecNumber evidence="2">2.7.13.3</ecNumber>
    </recommendedName>
</protein>
<keyword evidence="6 11" id="KW-0418">Kinase</keyword>
<feature type="domain" description="Histidine kinase" evidence="10">
    <location>
        <begin position="196"/>
        <end position="404"/>
    </location>
</feature>
<dbReference type="Gene3D" id="3.30.565.10">
    <property type="entry name" value="Histidine kinase-like ATPase, C-terminal domain"/>
    <property type="match status" value="1"/>
</dbReference>
<organism evidence="11 12">
    <name type="scientific">Peribacillus huizhouensis</name>
    <dbReference type="NCBI Taxonomy" id="1501239"/>
    <lineage>
        <taxon>Bacteria</taxon>
        <taxon>Bacillati</taxon>
        <taxon>Bacillota</taxon>
        <taxon>Bacilli</taxon>
        <taxon>Bacillales</taxon>
        <taxon>Bacillaceae</taxon>
        <taxon>Peribacillus</taxon>
    </lineage>
</organism>
<feature type="transmembrane region" description="Helical" evidence="9">
    <location>
        <begin position="90"/>
        <end position="107"/>
    </location>
</feature>
<keyword evidence="9" id="KW-1133">Transmembrane helix</keyword>
<evidence type="ECO:0000313" key="12">
    <source>
        <dbReference type="Proteomes" id="UP000626697"/>
    </source>
</evidence>
<dbReference type="SMART" id="SM00387">
    <property type="entry name" value="HATPase_c"/>
    <property type="match status" value="1"/>
</dbReference>
<keyword evidence="5" id="KW-0547">Nucleotide-binding</keyword>
<keyword evidence="3" id="KW-0597">Phosphoprotein</keyword>
<comment type="caution">
    <text evidence="11">The sequence shown here is derived from an EMBL/GenBank/DDBJ whole genome shotgun (WGS) entry which is preliminary data.</text>
</comment>
<keyword evidence="12" id="KW-1185">Reference proteome</keyword>
<feature type="transmembrane region" description="Helical" evidence="9">
    <location>
        <begin position="40"/>
        <end position="59"/>
    </location>
</feature>
<sequence>MKEVYTQINKRLYYTVVLIIIALMMVGMLVSILCYREFEAGYILQAVLIYVLSACLLLYPKYESHIFRVVIIFVGSAYFYTLFFLYPETWSTFIFLCLIPAVAILFFDSKLFYLSLLLNGLSITVTFCYIVLIDQGNLYPHIKQDIVGNIINIIGSQVLVYFIYQASYVRIKKQQLYYEQLQNSERLKTTGQLAAAVAHEVRNPLTVVKGFLQLYRETDTPFSNDSKKHFTLMIDELNTAEQVISHFLTIAKPDKDKKMEIVNVKSVLQSVTDLLQSYGLLRDNTIDLSVDEDCYIYANNIEYKQLMINIIKNAIEASKIGDTVLVTAKRQNHFVEMNVTDHGSGMSEAEVMALGTPFYSLKSNGTGLGLMICYHITEKYNGTIVFQSSKGEGTTVTIRFPSKKS</sequence>